<comment type="caution">
    <text evidence="2">The sequence shown here is derived from an EMBL/GenBank/DDBJ whole genome shotgun (WGS) entry which is preliminary data.</text>
</comment>
<name>A0ABW5RDQ5_9BACL</name>
<dbReference type="InterPro" id="IPR017853">
    <property type="entry name" value="GH"/>
</dbReference>
<dbReference type="Gene3D" id="2.60.120.260">
    <property type="entry name" value="Galactose-binding domain-like"/>
    <property type="match status" value="1"/>
</dbReference>
<gene>
    <name evidence="2" type="ORF">ACFSUC_14270</name>
</gene>
<keyword evidence="1" id="KW-0472">Membrane</keyword>
<dbReference type="Proteomes" id="UP001597497">
    <property type="component" value="Unassembled WGS sequence"/>
</dbReference>
<protein>
    <submittedName>
        <fullName evidence="2">Uncharacterized protein</fullName>
    </submittedName>
</protein>
<dbReference type="Gene3D" id="3.20.20.80">
    <property type="entry name" value="Glycosidases"/>
    <property type="match status" value="1"/>
</dbReference>
<evidence type="ECO:0000256" key="1">
    <source>
        <dbReference type="SAM" id="Phobius"/>
    </source>
</evidence>
<keyword evidence="1" id="KW-0812">Transmembrane</keyword>
<dbReference type="EMBL" id="JBHUMM010000043">
    <property type="protein sequence ID" value="MFD2672729.1"/>
    <property type="molecule type" value="Genomic_DNA"/>
</dbReference>
<keyword evidence="1" id="KW-1133">Transmembrane helix</keyword>
<evidence type="ECO:0000313" key="3">
    <source>
        <dbReference type="Proteomes" id="UP001597497"/>
    </source>
</evidence>
<proteinExistence type="predicted"/>
<reference evidence="3" key="1">
    <citation type="journal article" date="2019" name="Int. J. Syst. Evol. Microbiol.">
        <title>The Global Catalogue of Microorganisms (GCM) 10K type strain sequencing project: providing services to taxonomists for standard genome sequencing and annotation.</title>
        <authorList>
            <consortium name="The Broad Institute Genomics Platform"/>
            <consortium name="The Broad Institute Genome Sequencing Center for Infectious Disease"/>
            <person name="Wu L."/>
            <person name="Ma J."/>
        </authorList>
    </citation>
    <scope>NUCLEOTIDE SEQUENCE [LARGE SCALE GENOMIC DNA]</scope>
    <source>
        <strain evidence="3">KCTC 33676</strain>
    </source>
</reference>
<sequence length="654" mass="73503">MNRMRRRKKAGKGWLLLGLFLLALVIVVFWYVRDQSGDRELVWRIGMQDGSAAEFGKEVKATDIRTVNVDQLLKLEDDLAWATIPSGLSRSINADLEVSFALNEPSPHGYRFRIGIVQAPSSIPQLAVFMNGQFAGMLQIAGTADVSGADRFANEYELDLSTDLIRDGNNTLRLEIVRCLYCSDAEDDALWIEWDMMELLSWRVQMKESVHSRTVRMGTMINDQQFFFNEQAVKVLPAVTEWLGIAYSRNVLRAGCPSNVAGSCSHMEAYYRTMAELNLEAVAMHLYTGDLLLNEGDGTLSDTAAGQLRQYLEQYGNYVHYYEVDNEPGLFNRSKQVNLAIANWMDDHARKLAPHLEVVSPGWAYWPTYAEKPCREGANNDPPRCGEPDGWAGDAGHRKDIEERTDWTNGHAYGRSYMDAKGGSLIENMRSVGRDLSGLRKPMMVTEFGTSDTHTDPEVYGATQPHAAAFDRIVRAHIGFADVFIQHAAFYDAFALFEQQDSHIPDVSELRMHHTVEMEEPRAAIFRRYALAYATHGKPLLVERMNKEETRDRKMYVRAVDTSELAPLPGSGGSSRKLLIQGVNFEESPQRMQVRVHLPDPGLYIGKKVGADHRYEEAMEDVVIDAGQGTAEFVMELGGGAAVQWILEKSSLQR</sequence>
<keyword evidence="3" id="KW-1185">Reference proteome</keyword>
<dbReference type="SUPFAM" id="SSF49785">
    <property type="entry name" value="Galactose-binding domain-like"/>
    <property type="match status" value="1"/>
</dbReference>
<evidence type="ECO:0000313" key="2">
    <source>
        <dbReference type="EMBL" id="MFD2672729.1"/>
    </source>
</evidence>
<dbReference type="SUPFAM" id="SSF51445">
    <property type="entry name" value="(Trans)glycosidases"/>
    <property type="match status" value="1"/>
</dbReference>
<feature type="transmembrane region" description="Helical" evidence="1">
    <location>
        <begin position="12"/>
        <end position="32"/>
    </location>
</feature>
<dbReference type="InterPro" id="IPR008979">
    <property type="entry name" value="Galactose-bd-like_sf"/>
</dbReference>
<accession>A0ABW5RDQ5</accession>
<organism evidence="2 3">
    <name type="scientific">Marinicrinis sediminis</name>
    <dbReference type="NCBI Taxonomy" id="1652465"/>
    <lineage>
        <taxon>Bacteria</taxon>
        <taxon>Bacillati</taxon>
        <taxon>Bacillota</taxon>
        <taxon>Bacilli</taxon>
        <taxon>Bacillales</taxon>
        <taxon>Paenibacillaceae</taxon>
    </lineage>
</organism>